<keyword evidence="8" id="KW-1185">Reference proteome</keyword>
<dbReference type="Gene3D" id="2.40.420.20">
    <property type="match status" value="1"/>
</dbReference>
<dbReference type="EMBL" id="BMYV01000002">
    <property type="protein sequence ID" value="GGX70138.1"/>
    <property type="molecule type" value="Genomic_DNA"/>
</dbReference>
<evidence type="ECO:0000256" key="2">
    <source>
        <dbReference type="SAM" id="Coils"/>
    </source>
</evidence>
<dbReference type="Pfam" id="PF25954">
    <property type="entry name" value="Beta-barrel_RND_2"/>
    <property type="match status" value="1"/>
</dbReference>
<dbReference type="GO" id="GO:0019898">
    <property type="term" value="C:extrinsic component of membrane"/>
    <property type="evidence" value="ECO:0007669"/>
    <property type="project" value="InterPro"/>
</dbReference>
<feature type="compositionally biased region" description="Gly residues" evidence="3">
    <location>
        <begin position="492"/>
        <end position="508"/>
    </location>
</feature>
<evidence type="ECO:0000256" key="1">
    <source>
        <dbReference type="ARBA" id="ARBA00023054"/>
    </source>
</evidence>
<protein>
    <recommendedName>
        <fullName evidence="9">HlyD family secretion protein</fullName>
    </recommendedName>
</protein>
<organism evidence="7 8">
    <name type="scientific">Litorimonas cladophorae</name>
    <dbReference type="NCBI Taxonomy" id="1220491"/>
    <lineage>
        <taxon>Bacteria</taxon>
        <taxon>Pseudomonadati</taxon>
        <taxon>Pseudomonadota</taxon>
        <taxon>Alphaproteobacteria</taxon>
        <taxon>Maricaulales</taxon>
        <taxon>Robiginitomaculaceae</taxon>
    </lineage>
</organism>
<dbReference type="GO" id="GO:1990281">
    <property type="term" value="C:efflux pump complex"/>
    <property type="evidence" value="ECO:0007669"/>
    <property type="project" value="TreeGrafter"/>
</dbReference>
<evidence type="ECO:0000259" key="5">
    <source>
        <dbReference type="Pfam" id="PF25917"/>
    </source>
</evidence>
<dbReference type="PROSITE" id="PS51257">
    <property type="entry name" value="PROKAR_LIPOPROTEIN"/>
    <property type="match status" value="1"/>
</dbReference>
<dbReference type="SUPFAM" id="SSF111369">
    <property type="entry name" value="HlyD-like secretion proteins"/>
    <property type="match status" value="1"/>
</dbReference>
<dbReference type="Gene3D" id="2.40.50.100">
    <property type="match status" value="1"/>
</dbReference>
<feature type="signal peptide" evidence="4">
    <location>
        <begin position="1"/>
        <end position="23"/>
    </location>
</feature>
<evidence type="ECO:0008006" key="9">
    <source>
        <dbReference type="Google" id="ProtNLM"/>
    </source>
</evidence>
<dbReference type="GO" id="GO:1990961">
    <property type="term" value="P:xenobiotic detoxification by transmembrane export across the plasma membrane"/>
    <property type="evidence" value="ECO:0007669"/>
    <property type="project" value="InterPro"/>
</dbReference>
<dbReference type="Pfam" id="PF25917">
    <property type="entry name" value="BSH_RND"/>
    <property type="match status" value="1"/>
</dbReference>
<dbReference type="InterPro" id="IPR058625">
    <property type="entry name" value="MdtA-like_BSH"/>
</dbReference>
<sequence>MQSRIFKQTSALLLVIGAGFALTACGNADATQGKAANKGAEAAQTPTLQTGAVSRGEIAKIINSTGTVRPDITVQVGSEVSGKLLSVDVDFNSVVKAGDVLAVIDPENLENRVAQVAAQVENRRADININMASLKRAEVNAAQAKRSLVRREQLFAESAISKAQLEETERAMELADADIELAKARLEGSQSTLKQAQADLRSAKVDLSRTVIIAPIDGVVIERLVDPGQTVAASFSAPELFKIAGDLSKIKIDAAIVESDVSGLDAGDPVSFSVDAYPGRVFRGVIEQLRLKSETQSNIVTYTAVVGASNADNVLMPGMTTNLQITTNSKSDILRIPATAERFRPTPDQIKTWKAETTEEANSDVDPKTRERLTLLGLPATRIDNVLNKMADDTVALREQINDPTQTWRKVARMKQLRETYDDIIKKDLSSTEYQEYRRLLQAGAQTRDAQIWVKSGDKMRQVDVGLGLSDGSFVEVISGLEEGDQVITSIGSGGGGQRRGPPGGRRG</sequence>
<evidence type="ECO:0000313" key="7">
    <source>
        <dbReference type="EMBL" id="GGX70138.1"/>
    </source>
</evidence>
<dbReference type="InterPro" id="IPR030190">
    <property type="entry name" value="MacA_alpha-hairpin_sf"/>
</dbReference>
<dbReference type="GO" id="GO:0030313">
    <property type="term" value="C:cell envelope"/>
    <property type="evidence" value="ECO:0007669"/>
    <property type="project" value="UniProtKB-SubCell"/>
</dbReference>
<dbReference type="Proteomes" id="UP000600865">
    <property type="component" value="Unassembled WGS sequence"/>
</dbReference>
<evidence type="ECO:0000256" key="4">
    <source>
        <dbReference type="SAM" id="SignalP"/>
    </source>
</evidence>
<dbReference type="GO" id="GO:0015562">
    <property type="term" value="F:efflux transmembrane transporter activity"/>
    <property type="evidence" value="ECO:0007669"/>
    <property type="project" value="TreeGrafter"/>
</dbReference>
<keyword evidence="4" id="KW-0732">Signal</keyword>
<evidence type="ECO:0000256" key="3">
    <source>
        <dbReference type="SAM" id="MobiDB-lite"/>
    </source>
</evidence>
<feature type="chain" id="PRO_5037410046" description="HlyD family secretion protein" evidence="4">
    <location>
        <begin position="24"/>
        <end position="508"/>
    </location>
</feature>
<feature type="domain" description="CusB-like beta-barrel" evidence="6">
    <location>
        <begin position="252"/>
        <end position="328"/>
    </location>
</feature>
<dbReference type="PANTHER" id="PTHR30469">
    <property type="entry name" value="MULTIDRUG RESISTANCE PROTEIN MDTA"/>
    <property type="match status" value="1"/>
</dbReference>
<dbReference type="PANTHER" id="PTHR30469:SF33">
    <property type="entry name" value="SLR1207 PROTEIN"/>
    <property type="match status" value="1"/>
</dbReference>
<feature type="domain" description="Multidrug resistance protein MdtA-like barrel-sandwich hybrid" evidence="5">
    <location>
        <begin position="73"/>
        <end position="234"/>
    </location>
</feature>
<dbReference type="InterPro" id="IPR058792">
    <property type="entry name" value="Beta-barrel_RND_2"/>
</dbReference>
<feature type="region of interest" description="Disordered" evidence="3">
    <location>
        <begin position="488"/>
        <end position="508"/>
    </location>
</feature>
<accession>A0A918NIJ8</accession>
<comment type="caution">
    <text evidence="7">The sequence shown here is derived from an EMBL/GenBank/DDBJ whole genome shotgun (WGS) entry which is preliminary data.</text>
</comment>
<dbReference type="Gene3D" id="2.40.30.170">
    <property type="match status" value="1"/>
</dbReference>
<evidence type="ECO:0000259" key="6">
    <source>
        <dbReference type="Pfam" id="PF25954"/>
    </source>
</evidence>
<evidence type="ECO:0000313" key="8">
    <source>
        <dbReference type="Proteomes" id="UP000600865"/>
    </source>
</evidence>
<dbReference type="Gene3D" id="6.10.140.1990">
    <property type="match status" value="1"/>
</dbReference>
<feature type="coiled-coil region" evidence="2">
    <location>
        <begin position="117"/>
        <end position="206"/>
    </location>
</feature>
<dbReference type="RefSeq" id="WP_189585195.1">
    <property type="nucleotide sequence ID" value="NZ_BMYV01000002.1"/>
</dbReference>
<name>A0A918NIJ8_9PROT</name>
<proteinExistence type="predicted"/>
<gene>
    <name evidence="7" type="ORF">GCM10011309_20250</name>
</gene>
<dbReference type="AlphaFoldDB" id="A0A918NIJ8"/>
<dbReference type="GO" id="GO:1990195">
    <property type="term" value="C:macrolide transmembrane transporter complex"/>
    <property type="evidence" value="ECO:0007669"/>
    <property type="project" value="InterPro"/>
</dbReference>
<keyword evidence="1 2" id="KW-0175">Coiled coil</keyword>
<reference evidence="7 8" key="1">
    <citation type="journal article" date="2014" name="Int. J. Syst. Evol. Microbiol.">
        <title>Complete genome sequence of Corynebacterium casei LMG S-19264T (=DSM 44701T), isolated from a smear-ripened cheese.</title>
        <authorList>
            <consortium name="US DOE Joint Genome Institute (JGI-PGF)"/>
            <person name="Walter F."/>
            <person name="Albersmeier A."/>
            <person name="Kalinowski J."/>
            <person name="Ruckert C."/>
        </authorList>
    </citation>
    <scope>NUCLEOTIDE SEQUENCE [LARGE SCALE GENOMIC DNA]</scope>
    <source>
        <strain evidence="7 8">KCTC 23968</strain>
    </source>
</reference>